<organism evidence="2 3">
    <name type="scientific">Guyanagaster necrorhizus</name>
    <dbReference type="NCBI Taxonomy" id="856835"/>
    <lineage>
        <taxon>Eukaryota</taxon>
        <taxon>Fungi</taxon>
        <taxon>Dikarya</taxon>
        <taxon>Basidiomycota</taxon>
        <taxon>Agaricomycotina</taxon>
        <taxon>Agaricomycetes</taxon>
        <taxon>Agaricomycetidae</taxon>
        <taxon>Agaricales</taxon>
        <taxon>Marasmiineae</taxon>
        <taxon>Physalacriaceae</taxon>
        <taxon>Guyanagaster</taxon>
    </lineage>
</organism>
<dbReference type="GeneID" id="66101558"/>
<dbReference type="OrthoDB" id="498125at2759"/>
<dbReference type="Gene3D" id="3.40.50.720">
    <property type="entry name" value="NAD(P)-binding Rossmann-like Domain"/>
    <property type="match status" value="1"/>
</dbReference>
<dbReference type="PRINTS" id="PR00081">
    <property type="entry name" value="GDHRDH"/>
</dbReference>
<sequence length="257" mass="26975">MSAAQRTAIITGAAQGVGKAIALRLSIDGCQVVVSDLAAQKSLLDLLVSDITRTGHTAIAVTADISIEKDMEDLVAEAVARFGSLDIMVANDGVAAQSSRTILDNSQHLSRSGGLVFGPNIKSTLICYKTAAKAMIKQNRGGRIIGTCSLLEKPNRNTLGTNKVAIRGLTQIAACEWAKYGITVNGYAPGVTDTPLLLQMDARLADLLHAGPGAYVEIMKAQMSFGRVAQPEEVARVVSFLASEEAAIVTGRADSYS</sequence>
<dbReference type="PANTHER" id="PTHR42760">
    <property type="entry name" value="SHORT-CHAIN DEHYDROGENASES/REDUCTASES FAMILY MEMBER"/>
    <property type="match status" value="1"/>
</dbReference>
<reference evidence="2" key="1">
    <citation type="submission" date="2020-11" db="EMBL/GenBank/DDBJ databases">
        <title>Adaptations for nitrogen fixation in a non-lichenized fungal sporocarp promotes dispersal by wood-feeding termites.</title>
        <authorList>
            <consortium name="DOE Joint Genome Institute"/>
            <person name="Koch R.A."/>
            <person name="Yoon G."/>
            <person name="Arayal U."/>
            <person name="Lail K."/>
            <person name="Amirebrahimi M."/>
            <person name="Labutti K."/>
            <person name="Lipzen A."/>
            <person name="Riley R."/>
            <person name="Barry K."/>
            <person name="Henrissat B."/>
            <person name="Grigoriev I.V."/>
            <person name="Herr J.R."/>
            <person name="Aime M.C."/>
        </authorList>
    </citation>
    <scope>NUCLEOTIDE SEQUENCE</scope>
    <source>
        <strain evidence="2">MCA 3950</strain>
    </source>
</reference>
<accession>A0A9P7VQ09</accession>
<dbReference type="GO" id="GO:0048038">
    <property type="term" value="F:quinone binding"/>
    <property type="evidence" value="ECO:0007669"/>
    <property type="project" value="TreeGrafter"/>
</dbReference>
<dbReference type="GO" id="GO:0006633">
    <property type="term" value="P:fatty acid biosynthetic process"/>
    <property type="evidence" value="ECO:0007669"/>
    <property type="project" value="TreeGrafter"/>
</dbReference>
<dbReference type="EMBL" id="MU250537">
    <property type="protein sequence ID" value="KAG7445288.1"/>
    <property type="molecule type" value="Genomic_DNA"/>
</dbReference>
<evidence type="ECO:0000313" key="3">
    <source>
        <dbReference type="Proteomes" id="UP000812287"/>
    </source>
</evidence>
<dbReference type="GO" id="GO:0016616">
    <property type="term" value="F:oxidoreductase activity, acting on the CH-OH group of donors, NAD or NADP as acceptor"/>
    <property type="evidence" value="ECO:0007669"/>
    <property type="project" value="TreeGrafter"/>
</dbReference>
<keyword evidence="3" id="KW-1185">Reference proteome</keyword>
<dbReference type="SUPFAM" id="SSF51735">
    <property type="entry name" value="NAD(P)-binding Rossmann-fold domains"/>
    <property type="match status" value="1"/>
</dbReference>
<proteinExistence type="inferred from homology"/>
<dbReference type="InterPro" id="IPR002347">
    <property type="entry name" value="SDR_fam"/>
</dbReference>
<comment type="similarity">
    <text evidence="1">Belongs to the short-chain dehydrogenases/reductases (SDR) family.</text>
</comment>
<dbReference type="RefSeq" id="XP_043038788.1">
    <property type="nucleotide sequence ID" value="XM_043179264.1"/>
</dbReference>
<evidence type="ECO:0000256" key="1">
    <source>
        <dbReference type="ARBA" id="ARBA00006484"/>
    </source>
</evidence>
<comment type="caution">
    <text evidence="2">The sequence shown here is derived from an EMBL/GenBank/DDBJ whole genome shotgun (WGS) entry which is preliminary data.</text>
</comment>
<evidence type="ECO:0000313" key="2">
    <source>
        <dbReference type="EMBL" id="KAG7445288.1"/>
    </source>
</evidence>
<dbReference type="Proteomes" id="UP000812287">
    <property type="component" value="Unassembled WGS sequence"/>
</dbReference>
<dbReference type="InterPro" id="IPR036291">
    <property type="entry name" value="NAD(P)-bd_dom_sf"/>
</dbReference>
<dbReference type="PANTHER" id="PTHR42760:SF121">
    <property type="entry name" value="3-OXOACYL-(ACYL-CARRIER-PROTEIN) REDUCTASE"/>
    <property type="match status" value="1"/>
</dbReference>
<dbReference type="Pfam" id="PF13561">
    <property type="entry name" value="adh_short_C2"/>
    <property type="match status" value="1"/>
</dbReference>
<protein>
    <submittedName>
        <fullName evidence="2">Acetoin reductase family protein</fullName>
    </submittedName>
</protein>
<dbReference type="AlphaFoldDB" id="A0A9P7VQ09"/>
<gene>
    <name evidence="2" type="ORF">BT62DRAFT_1076978</name>
</gene>
<name>A0A9P7VQ09_9AGAR</name>